<dbReference type="PROSITE" id="PS50112">
    <property type="entry name" value="PAS"/>
    <property type="match status" value="1"/>
</dbReference>
<dbReference type="InterPro" id="IPR000014">
    <property type="entry name" value="PAS"/>
</dbReference>
<dbReference type="GO" id="GO:0000155">
    <property type="term" value="F:phosphorelay sensor kinase activity"/>
    <property type="evidence" value="ECO:0007669"/>
    <property type="project" value="InterPro"/>
</dbReference>
<dbReference type="PANTHER" id="PTHR43065:SF42">
    <property type="entry name" value="TWO-COMPONENT SENSOR PPRA"/>
    <property type="match status" value="1"/>
</dbReference>
<dbReference type="Gene3D" id="3.30.565.10">
    <property type="entry name" value="Histidine kinase-like ATPase, C-terminal domain"/>
    <property type="match status" value="1"/>
</dbReference>
<evidence type="ECO:0000256" key="6">
    <source>
        <dbReference type="ARBA" id="ARBA00022777"/>
    </source>
</evidence>
<keyword evidence="3" id="KW-0597">Phosphoprotein</keyword>
<evidence type="ECO:0000256" key="5">
    <source>
        <dbReference type="ARBA" id="ARBA00022741"/>
    </source>
</evidence>
<evidence type="ECO:0000259" key="12">
    <source>
        <dbReference type="PROSITE" id="PS50113"/>
    </source>
</evidence>
<dbReference type="InterPro" id="IPR003661">
    <property type="entry name" value="HisK_dim/P_dom"/>
</dbReference>
<dbReference type="SMART" id="SM00387">
    <property type="entry name" value="HATPase_c"/>
    <property type="match status" value="1"/>
</dbReference>
<evidence type="ECO:0000256" key="3">
    <source>
        <dbReference type="ARBA" id="ARBA00022553"/>
    </source>
</evidence>
<dbReference type="SMART" id="SM00388">
    <property type="entry name" value="HisKA"/>
    <property type="match status" value="1"/>
</dbReference>
<dbReference type="CDD" id="cd00082">
    <property type="entry name" value="HisKA"/>
    <property type="match status" value="1"/>
</dbReference>
<dbReference type="PRINTS" id="PR00344">
    <property type="entry name" value="BCTRLSENSOR"/>
</dbReference>
<dbReference type="InterPro" id="IPR036890">
    <property type="entry name" value="HATPase_C_sf"/>
</dbReference>
<evidence type="ECO:0000256" key="2">
    <source>
        <dbReference type="ARBA" id="ARBA00012438"/>
    </source>
</evidence>
<evidence type="ECO:0000313" key="13">
    <source>
        <dbReference type="EMBL" id="HGY93636.1"/>
    </source>
</evidence>
<comment type="caution">
    <text evidence="13">The sequence shown here is derived from an EMBL/GenBank/DDBJ whole genome shotgun (WGS) entry which is preliminary data.</text>
</comment>
<dbReference type="InterPro" id="IPR004358">
    <property type="entry name" value="Sig_transdc_His_kin-like_C"/>
</dbReference>
<comment type="catalytic activity">
    <reaction evidence="1">
        <text>ATP + protein L-histidine = ADP + protein N-phospho-L-histidine.</text>
        <dbReference type="EC" id="2.7.13.3"/>
    </reaction>
</comment>
<dbReference type="PANTHER" id="PTHR43065">
    <property type="entry name" value="SENSOR HISTIDINE KINASE"/>
    <property type="match status" value="1"/>
</dbReference>
<dbReference type="InterPro" id="IPR036097">
    <property type="entry name" value="HisK_dim/P_sf"/>
</dbReference>
<keyword evidence="5" id="KW-0547">Nucleotide-binding</keyword>
<evidence type="ECO:0000259" key="11">
    <source>
        <dbReference type="PROSITE" id="PS50112"/>
    </source>
</evidence>
<organism evidence="13">
    <name type="scientific">Acidobacterium capsulatum</name>
    <dbReference type="NCBI Taxonomy" id="33075"/>
    <lineage>
        <taxon>Bacteria</taxon>
        <taxon>Pseudomonadati</taxon>
        <taxon>Acidobacteriota</taxon>
        <taxon>Terriglobia</taxon>
        <taxon>Terriglobales</taxon>
        <taxon>Acidobacteriaceae</taxon>
        <taxon>Acidobacterium</taxon>
    </lineage>
</organism>
<proteinExistence type="predicted"/>
<evidence type="ECO:0000256" key="7">
    <source>
        <dbReference type="ARBA" id="ARBA00022840"/>
    </source>
</evidence>
<keyword evidence="6" id="KW-0418">Kinase</keyword>
<dbReference type="SUPFAM" id="SSF47384">
    <property type="entry name" value="Homodimeric domain of signal transducing histidine kinase"/>
    <property type="match status" value="1"/>
</dbReference>
<dbReference type="SUPFAM" id="SSF55874">
    <property type="entry name" value="ATPase domain of HSP90 chaperone/DNA topoisomerase II/histidine kinase"/>
    <property type="match status" value="1"/>
</dbReference>
<dbReference type="Gene3D" id="1.10.287.130">
    <property type="match status" value="1"/>
</dbReference>
<accession>A0A7V4XRF3</accession>
<keyword evidence="8" id="KW-0902">Two-component regulatory system</keyword>
<feature type="domain" description="Histidine kinase" evidence="10">
    <location>
        <begin position="369"/>
        <end position="583"/>
    </location>
</feature>
<keyword evidence="4" id="KW-0808">Transferase</keyword>
<dbReference type="InterPro" id="IPR035965">
    <property type="entry name" value="PAS-like_dom_sf"/>
</dbReference>
<gene>
    <name evidence="13" type="ORF">ENW50_02940</name>
</gene>
<evidence type="ECO:0000256" key="8">
    <source>
        <dbReference type="ARBA" id="ARBA00023012"/>
    </source>
</evidence>
<reference evidence="13" key="1">
    <citation type="journal article" date="2020" name="mSystems">
        <title>Genome- and Community-Level Interaction Insights into Carbon Utilization and Element Cycling Functions of Hydrothermarchaeota in Hydrothermal Sediment.</title>
        <authorList>
            <person name="Zhou Z."/>
            <person name="Liu Y."/>
            <person name="Xu W."/>
            <person name="Pan J."/>
            <person name="Luo Z.H."/>
            <person name="Li M."/>
        </authorList>
    </citation>
    <scope>NUCLEOTIDE SEQUENCE [LARGE SCALE GENOMIC DNA]</scope>
    <source>
        <strain evidence="13">SpSt-855</strain>
    </source>
</reference>
<dbReference type="InterPro" id="IPR003594">
    <property type="entry name" value="HATPase_dom"/>
</dbReference>
<evidence type="ECO:0000256" key="4">
    <source>
        <dbReference type="ARBA" id="ARBA00022679"/>
    </source>
</evidence>
<dbReference type="CDD" id="cd00130">
    <property type="entry name" value="PAS"/>
    <property type="match status" value="1"/>
</dbReference>
<dbReference type="Pfam" id="PF00989">
    <property type="entry name" value="PAS"/>
    <property type="match status" value="1"/>
</dbReference>
<keyword evidence="9" id="KW-1133">Transmembrane helix</keyword>
<feature type="domain" description="PAS" evidence="11">
    <location>
        <begin position="226"/>
        <end position="285"/>
    </location>
</feature>
<name>A0A7V4XRF3_9BACT</name>
<evidence type="ECO:0000256" key="9">
    <source>
        <dbReference type="SAM" id="Phobius"/>
    </source>
</evidence>
<dbReference type="SUPFAM" id="SSF55785">
    <property type="entry name" value="PYP-like sensor domain (PAS domain)"/>
    <property type="match status" value="1"/>
</dbReference>
<dbReference type="PROSITE" id="PS50113">
    <property type="entry name" value="PAC"/>
    <property type="match status" value="1"/>
</dbReference>
<dbReference type="Pfam" id="PF00512">
    <property type="entry name" value="HisKA"/>
    <property type="match status" value="1"/>
</dbReference>
<keyword evidence="9" id="KW-0812">Transmembrane</keyword>
<sequence>MHPDKFRRLLAAALAVPLVALAALGLFFAVLLHYDARAHGELNQIDNVVTATEQMQDLIGTQEALARRHEIAGGAAQQSALAPLHTITRIRMAELQKMALGDPRADALLETLNDQYLLWMGWAQETLAGKTFGLTIAQNDARGWQQMSAIHKTLRELLNLEHARRERQAAAIARFKRHTIEAIALSALLLGLLLATLTRQSLTRVSRSYRKALDEQERISGELARSRQRLQTTLESIGEGVLCCDAEGRVTFVNATAAKLTGWSTAEAIGQAAQDVFVIVEESSRRPREHLWSAEAVHALLASWSGQSLLLGRDGSEYLVDHSASPLQGAERQFAGMVLVFRDVTDRLRTERALQTTEKLAVAGRLAASIAHEIHNPLDAIANLHYLIETEEDPQLQREHLKMAKQELARTIQITRTMLSLYRESEHPVPVIMSELTQGVLLLLERRALQQNITVEQSYEGHCRIEGFPAELRQVMTNVLVNAMDAAGQGGRIQVRIEDQSAEELRGSGVLIRVVDSGPGLSSDTGNRLFKPFFTTKGEAGTGLGLWVSLGIVQKHGGSIRIYNSCESSLPGACVEIYLPARVLQLGANRLVSEEVHSAAMV</sequence>
<evidence type="ECO:0000259" key="10">
    <source>
        <dbReference type="PROSITE" id="PS50109"/>
    </source>
</evidence>
<dbReference type="InterPro" id="IPR005467">
    <property type="entry name" value="His_kinase_dom"/>
</dbReference>
<dbReference type="AlphaFoldDB" id="A0A7V4XRF3"/>
<dbReference type="Gene3D" id="3.30.450.20">
    <property type="entry name" value="PAS domain"/>
    <property type="match status" value="1"/>
</dbReference>
<dbReference type="EMBL" id="DTKL01000017">
    <property type="protein sequence ID" value="HGY93636.1"/>
    <property type="molecule type" value="Genomic_DNA"/>
</dbReference>
<evidence type="ECO:0000256" key="1">
    <source>
        <dbReference type="ARBA" id="ARBA00000085"/>
    </source>
</evidence>
<dbReference type="EC" id="2.7.13.3" evidence="2"/>
<dbReference type="InterPro" id="IPR000700">
    <property type="entry name" value="PAS-assoc_C"/>
</dbReference>
<keyword evidence="9" id="KW-0472">Membrane</keyword>
<dbReference type="GO" id="GO:0006355">
    <property type="term" value="P:regulation of DNA-templated transcription"/>
    <property type="evidence" value="ECO:0007669"/>
    <property type="project" value="InterPro"/>
</dbReference>
<dbReference type="GO" id="GO:0005524">
    <property type="term" value="F:ATP binding"/>
    <property type="evidence" value="ECO:0007669"/>
    <property type="project" value="UniProtKB-KW"/>
</dbReference>
<feature type="domain" description="PAC" evidence="12">
    <location>
        <begin position="304"/>
        <end position="356"/>
    </location>
</feature>
<dbReference type="SMART" id="SM00091">
    <property type="entry name" value="PAS"/>
    <property type="match status" value="1"/>
</dbReference>
<protein>
    <recommendedName>
        <fullName evidence="2">histidine kinase</fullName>
        <ecNumber evidence="2">2.7.13.3</ecNumber>
    </recommendedName>
</protein>
<feature type="transmembrane region" description="Helical" evidence="9">
    <location>
        <begin position="182"/>
        <end position="202"/>
    </location>
</feature>
<dbReference type="NCBIfam" id="TIGR00229">
    <property type="entry name" value="sensory_box"/>
    <property type="match status" value="1"/>
</dbReference>
<dbReference type="Pfam" id="PF02518">
    <property type="entry name" value="HATPase_c"/>
    <property type="match status" value="1"/>
</dbReference>
<dbReference type="PROSITE" id="PS50109">
    <property type="entry name" value="HIS_KIN"/>
    <property type="match status" value="1"/>
</dbReference>
<dbReference type="InterPro" id="IPR013767">
    <property type="entry name" value="PAS_fold"/>
</dbReference>
<keyword evidence="7" id="KW-0067">ATP-binding</keyword>